<accession>A0AAV8USC8</accession>
<organism evidence="1 2">
    <name type="scientific">Rhodosorus marinus</name>
    <dbReference type="NCBI Taxonomy" id="101924"/>
    <lineage>
        <taxon>Eukaryota</taxon>
        <taxon>Rhodophyta</taxon>
        <taxon>Stylonematophyceae</taxon>
        <taxon>Stylonematales</taxon>
        <taxon>Stylonemataceae</taxon>
        <taxon>Rhodosorus</taxon>
    </lineage>
</organism>
<gene>
    <name evidence="1" type="ORF">NDN08_001936</name>
</gene>
<comment type="caution">
    <text evidence="1">The sequence shown here is derived from an EMBL/GenBank/DDBJ whole genome shotgun (WGS) entry which is preliminary data.</text>
</comment>
<dbReference type="AlphaFoldDB" id="A0AAV8USC8"/>
<name>A0AAV8USC8_9RHOD</name>
<dbReference type="Proteomes" id="UP001157974">
    <property type="component" value="Unassembled WGS sequence"/>
</dbReference>
<evidence type="ECO:0000313" key="2">
    <source>
        <dbReference type="Proteomes" id="UP001157974"/>
    </source>
</evidence>
<evidence type="ECO:0008006" key="3">
    <source>
        <dbReference type="Google" id="ProtNLM"/>
    </source>
</evidence>
<reference evidence="1 2" key="1">
    <citation type="journal article" date="2023" name="Nat. Commun.">
        <title>Origin of minicircular mitochondrial genomes in red algae.</title>
        <authorList>
            <person name="Lee Y."/>
            <person name="Cho C.H."/>
            <person name="Lee Y.M."/>
            <person name="Park S.I."/>
            <person name="Yang J.H."/>
            <person name="West J.A."/>
            <person name="Bhattacharya D."/>
            <person name="Yoon H.S."/>
        </authorList>
    </citation>
    <scope>NUCLEOTIDE SEQUENCE [LARGE SCALE GENOMIC DNA]</scope>
    <source>
        <strain evidence="1 2">CCMP1338</strain>
        <tissue evidence="1">Whole cell</tissue>
    </source>
</reference>
<keyword evidence="2" id="KW-1185">Reference proteome</keyword>
<dbReference type="Gene3D" id="1.20.120.1750">
    <property type="match status" value="1"/>
</dbReference>
<proteinExistence type="predicted"/>
<sequence length="186" mass="20960">MKRLLRDAMLRRLEYFQATLCSDRRGPHSAIYCTADGCFRKFTLPADTEALASEPLNCECGSTFVCPICAQSGHPGRGCIYGDDYSPVGERRKLFRRRGKYRICPGCGATTRAVVMKEDGCNSIHCIFCREAWCWTCSKSLEPENSVLVTLSPFIGSYWVADLTRSRLHRLIGKRYSDCYPDTTNG</sequence>
<dbReference type="SUPFAM" id="SSF57850">
    <property type="entry name" value="RING/U-box"/>
    <property type="match status" value="1"/>
</dbReference>
<evidence type="ECO:0000313" key="1">
    <source>
        <dbReference type="EMBL" id="KAJ8905429.1"/>
    </source>
</evidence>
<dbReference type="EMBL" id="JAMWBK010000004">
    <property type="protein sequence ID" value="KAJ8905429.1"/>
    <property type="molecule type" value="Genomic_DNA"/>
</dbReference>
<protein>
    <recommendedName>
        <fullName evidence="3">IBR domain-containing protein</fullName>
    </recommendedName>
</protein>